<dbReference type="Gene3D" id="3.60.10.10">
    <property type="entry name" value="Endonuclease/exonuclease/phosphatase"/>
    <property type="match status" value="1"/>
</dbReference>
<dbReference type="Proteomes" id="UP000285060">
    <property type="component" value="Unassembled WGS sequence"/>
</dbReference>
<feature type="compositionally biased region" description="Polar residues" evidence="1">
    <location>
        <begin position="1"/>
        <end position="22"/>
    </location>
</feature>
<feature type="region of interest" description="Disordered" evidence="1">
    <location>
        <begin position="510"/>
        <end position="536"/>
    </location>
</feature>
<dbReference type="VEuPathDB" id="FungiDB:H310_07833"/>
<feature type="compositionally biased region" description="Low complexity" evidence="1">
    <location>
        <begin position="48"/>
        <end position="75"/>
    </location>
</feature>
<gene>
    <name evidence="2" type="ORF">DYB32_004878</name>
</gene>
<dbReference type="AlphaFoldDB" id="A0A418AW94"/>
<feature type="compositionally biased region" description="Pro residues" evidence="1">
    <location>
        <begin position="140"/>
        <end position="162"/>
    </location>
</feature>
<keyword evidence="3" id="KW-1185">Reference proteome</keyword>
<evidence type="ECO:0000313" key="2">
    <source>
        <dbReference type="EMBL" id="RHY29750.1"/>
    </source>
</evidence>
<feature type="region of interest" description="Disordered" evidence="1">
    <location>
        <begin position="1"/>
        <end position="173"/>
    </location>
</feature>
<name>A0A418AW94_9STRA</name>
<evidence type="ECO:0000256" key="1">
    <source>
        <dbReference type="SAM" id="MobiDB-lite"/>
    </source>
</evidence>
<feature type="compositionally biased region" description="Low complexity" evidence="1">
    <location>
        <begin position="163"/>
        <end position="173"/>
    </location>
</feature>
<dbReference type="EMBL" id="QUSY01000400">
    <property type="protein sequence ID" value="RHY29750.1"/>
    <property type="molecule type" value="Genomic_DNA"/>
</dbReference>
<evidence type="ECO:0000313" key="3">
    <source>
        <dbReference type="Proteomes" id="UP000285060"/>
    </source>
</evidence>
<feature type="compositionally biased region" description="Polar residues" evidence="1">
    <location>
        <begin position="76"/>
        <end position="93"/>
    </location>
</feature>
<protein>
    <recommendedName>
        <fullName evidence="4">Endonuclease/exonuclease/phosphatase domain-containing protein</fullName>
    </recommendedName>
</protein>
<proteinExistence type="predicted"/>
<feature type="compositionally biased region" description="Low complexity" evidence="1">
    <location>
        <begin position="24"/>
        <end position="33"/>
    </location>
</feature>
<dbReference type="VEuPathDB" id="FungiDB:H310_15238"/>
<comment type="caution">
    <text evidence="2">The sequence shown here is derived from an EMBL/GenBank/DDBJ whole genome shotgun (WGS) entry which is preliminary data.</text>
</comment>
<accession>A0A418AW94</accession>
<sequence>MSSTRSTAPVATSAYGTRSNTKAPPRLLRQRPPVVEGPPGINPDEPAATRSDLTDTATTSASTPPVSTAPTSSDPGSQQPCSGTTGSAVSNVSDPEPSTDGLVQAVAAVPGRPGSPLDSPPAAATEGPATSFAPRNSPTDVPPPGRPSPVPPPPGSAVPPPVASSTPTTSPAASYASMLRSLHAEAKGQRHKSALNLPSNDAVHRLVTMAQANDTPEAFATLWSAIVDARPCKPKQATDYVWVATENALAQMGSGRILEAIVNENQSTAIGPLLVNFVQANRAGRDLVISVTDADTKARMQGLSVSILGKQYPVMPPNREGNSLDVLFYIDISPVRANFDEEKFMLLLHRLKTRPIFCTRTAVVPEFNLQNNVLRVYFAQQECPAALESFSGTLVKVTFNRVTYGVFLKDAPRQRSGDGVVLDLDAFAKSTASTGPPPPTKRQKTNASDDHDASSPPPAHVTPPGVDTPAAPTPIDGAAPVPHRAETAISGAMVVTPKTAKRVTAAPAVDDMDCDDNTPYQDVKRRKGRSTPARQRDDIPVVPLSDFYGVLNSTANLQFERVTIPSHPPFPTFTPTTATTSLGVRLADGTGVPVSCFKHGQWDVETMSLDDVTSVLLSLNDAGIDVQSQTAALALTASATPGDPLTDVVSRCDGSKLWRDVQLSPFQAAYQLRSLLDEHPNRLDDMVLVHALHRLSASSHTTGHPLLPLDQWLATVLSLEPSLRDVSNLFASHDFASALPDVPDVTRNIDVEIALALFELLLATHAHLVYGYDAALVCLTGRPVGHIPTHRGKRMLQPDCLFNVMHSTLGACIVASLQSYGASSAVTALQRVAANAYRYPDNCLCVLATDAPTISTNHRFVSVNANSLGANTHLFADHVLAKFHCSFVQETKFGNRHHWDDCRFHIDRALGHGQYFVAVNDSRCDADVYDNTRWGGVATVCHASFEGFNDLSHLVEFDIPNRYLLVSTRWRDRRVYLHNVYAPVERDNTLRSRFFEALPRDFAADSIHIVGGDFNLTLDRDLDASIPRHGITPGLEACAEWLLQLGVVDPWRIHHPETRAYSSPSRTNRLDYMFIDRDLMRSNYCSASYFDSPYAGDHLCHQLELGPITVRFGKAQWRLPRELLVEPTVVNAILTEARALLAAMRSTDGPPPDPGQLWVAYCARTRRALKQAQYYFHLKRQKFKQATLRARFQAAHDFDTGLLSAAEHLAAEETYDLRMREAKQRDHDRQFDWHANENERSSRFFFRRCLHLCTKFRFPRSS</sequence>
<evidence type="ECO:0008006" key="4">
    <source>
        <dbReference type="Google" id="ProtNLM"/>
    </source>
</evidence>
<dbReference type="VEuPathDB" id="FungiDB:H310_14545"/>
<organism evidence="2 3">
    <name type="scientific">Aphanomyces invadans</name>
    <dbReference type="NCBI Taxonomy" id="157072"/>
    <lineage>
        <taxon>Eukaryota</taxon>
        <taxon>Sar</taxon>
        <taxon>Stramenopiles</taxon>
        <taxon>Oomycota</taxon>
        <taxon>Saprolegniomycetes</taxon>
        <taxon>Saprolegniales</taxon>
        <taxon>Verrucalvaceae</taxon>
        <taxon>Aphanomyces</taxon>
    </lineage>
</organism>
<dbReference type="VEuPathDB" id="FungiDB:H310_15340"/>
<reference evidence="2 3" key="1">
    <citation type="submission" date="2018-08" db="EMBL/GenBank/DDBJ databases">
        <title>Aphanomyces genome sequencing and annotation.</title>
        <authorList>
            <person name="Minardi D."/>
            <person name="Oidtmann B."/>
            <person name="Van Der Giezen M."/>
            <person name="Studholme D.J."/>
        </authorList>
    </citation>
    <scope>NUCLEOTIDE SEQUENCE [LARGE SCALE GENOMIC DNA]</scope>
    <source>
        <strain evidence="2 3">NJM0002</strain>
    </source>
</reference>
<dbReference type="SUPFAM" id="SSF56219">
    <property type="entry name" value="DNase I-like"/>
    <property type="match status" value="1"/>
</dbReference>
<dbReference type="InterPro" id="IPR036691">
    <property type="entry name" value="Endo/exonu/phosph_ase_sf"/>
</dbReference>
<feature type="region of interest" description="Disordered" evidence="1">
    <location>
        <begin position="429"/>
        <end position="481"/>
    </location>
</feature>